<evidence type="ECO:0000313" key="2">
    <source>
        <dbReference type="EMBL" id="AMB36767.1"/>
    </source>
</evidence>
<dbReference type="EMBL" id="KX090424">
    <property type="protein sequence ID" value="AOS87909.1"/>
    <property type="molecule type" value="Genomic_DNA"/>
</dbReference>
<evidence type="ECO:0000313" key="14">
    <source>
        <dbReference type="EMBL" id="AYU58948.1"/>
    </source>
</evidence>
<reference evidence="11" key="11">
    <citation type="journal article" date="2018" name="Microb. Pathog.">
        <title>Complete genome sequence and pathogenicity of fowl adenovirus serotype 4 involved in hydropericardium syndrome in Southwest China.</title>
        <authorList>
            <person name="Guan R."/>
            <person name="Tian Y."/>
            <person name="Han X."/>
            <person name="Yang X."/>
            <person name="Wang H."/>
        </authorList>
    </citation>
    <scope>NUCLEOTIDE SEQUENCE [LARGE SCALE GENOMIC DNA]</scope>
    <source>
        <strain evidence="11">SCnj1601</strain>
    </source>
</reference>
<reference evidence="17" key="16">
    <citation type="journal article" date="2021" name="J. Vet. Diagn. Invest.">
        <title>Emergence of fowl aviadenovirus C-4 in a backyard chicken flock in California.</title>
        <authorList>
            <person name="Mete A."/>
            <person name="Armien A.G."/>
            <person name="Rejmanek D."/>
            <person name="Mott M."/>
            <person name="Crossley B.M."/>
        </authorList>
    </citation>
    <scope>NUCLEOTIDE SEQUENCE</scope>
    <source>
        <strain evidence="17">D2004737</strain>
    </source>
</reference>
<evidence type="ECO:0000313" key="10">
    <source>
        <dbReference type="EMBL" id="AUT77133.1"/>
    </source>
</evidence>
<dbReference type="Proteomes" id="UP000318794">
    <property type="component" value="Segment"/>
</dbReference>
<dbReference type="Proteomes" id="UP000693878">
    <property type="component" value="Segment"/>
</dbReference>
<dbReference type="EMBL" id="KX421401">
    <property type="protein sequence ID" value="AQQ16928.1"/>
    <property type="molecule type" value="Genomic_DNA"/>
</dbReference>
<reference evidence="13" key="9">
    <citation type="submission" date="2017-07" db="EMBL/GenBank/DDBJ databases">
        <title>Whole genome of a virulent serotype 4 avian adenovirus isolated in Zhejiang Province of China.</title>
        <authorList>
            <person name="Zheng X."/>
            <person name="Li X."/>
            <person name="Mao S."/>
            <person name="Xia W."/>
            <person name="Mo K."/>
            <person name="Zhou J."/>
        </authorList>
    </citation>
    <scope>NUCLEOTIDE SEQUENCE [LARGE SCALE GENOMIC DNA]</scope>
    <source>
        <strain evidence="13">ZJ2015</strain>
    </source>
</reference>
<evidence type="ECO:0000313" key="13">
    <source>
        <dbReference type="EMBL" id="AWT40662.1"/>
    </source>
</evidence>
<dbReference type="EMBL" id="MT813039">
    <property type="protein sequence ID" value="QWW27667.1"/>
    <property type="molecule type" value="Genomic_DNA"/>
</dbReference>
<dbReference type="Proteomes" id="UP000165897">
    <property type="component" value="Segment"/>
</dbReference>
<reference evidence="5 22" key="6">
    <citation type="submission" date="2016-04" db="EMBL/GenBank/DDBJ databases">
        <title>Genome characterization of fowl adenovirus isolate from chickens associated with hepatitis and hydropericardium syndrome in China.</title>
        <authorList>
            <person name="Li H."/>
            <person name="Wang J."/>
            <person name="Liu S."/>
        </authorList>
    </citation>
    <scope>NUCLEOTIDE SEQUENCE [LARGE SCALE GENOMIC DNA]</scope>
    <source>
        <strain evidence="5">HN/151029</strain>
    </source>
</reference>
<evidence type="ECO:0000313" key="8">
    <source>
        <dbReference type="EMBL" id="AQT46105.1"/>
    </source>
</evidence>
<dbReference type="Proteomes" id="UP000318388">
    <property type="component" value="Segment"/>
</dbReference>
<dbReference type="Proteomes" id="UP000317905">
    <property type="component" value="Segment"/>
</dbReference>
<dbReference type="EMBL" id="KM096544">
    <property type="protein sequence ID" value="AIS19780.1"/>
    <property type="molecule type" value="Genomic_DNA"/>
</dbReference>
<reference evidence="2 19" key="3">
    <citation type="journal article" date="2016" name="Genome Announc.">
        <title>Genome Sequence of a Fowl Adenovirus Serotype 4 Strain Lethal to Chickens, Isolated from China.</title>
        <authorList>
            <person name="Li L."/>
            <person name="Luo L."/>
            <person name="Luo Q."/>
            <person name="Zhang T."/>
            <person name="Zhao K."/>
            <person name="Wang H."/>
            <person name="Zhang R."/>
            <person name="Lu Q."/>
            <person name="Pan Z."/>
            <person name="Shao H."/>
            <person name="Zhang W."/>
            <person name="Wen G."/>
        </authorList>
    </citation>
    <scope>NUCLEOTIDE SEQUENCE [LARGE SCALE GENOMIC DNA]</scope>
    <source>
        <strain evidence="2">HB1510</strain>
    </source>
</reference>
<evidence type="ECO:0000313" key="4">
    <source>
        <dbReference type="EMBL" id="AOS87826.1"/>
    </source>
</evidence>
<evidence type="ECO:0000313" key="6">
    <source>
        <dbReference type="EMBL" id="AQQ16928.1"/>
    </source>
</evidence>
<dbReference type="Proteomes" id="UP000316932">
    <property type="component" value="Segment"/>
</dbReference>
<evidence type="ECO:0000313" key="22">
    <source>
        <dbReference type="Proteomes" id="UP000318273"/>
    </source>
</evidence>
<organism evidence="1 20">
    <name type="scientific">Fowl aviadenovirus C</name>
    <dbReference type="NCBI Taxonomy" id="190063"/>
    <lineage>
        <taxon>Viruses</taxon>
        <taxon>Varidnaviria</taxon>
        <taxon>Bamfordvirae</taxon>
        <taxon>Preplasmiviricota</taxon>
        <taxon>Polisuviricotina</taxon>
        <taxon>Pharingeaviricetes</taxon>
        <taxon>Rowavirales</taxon>
        <taxon>Adenoviridae</taxon>
        <taxon>Aviadenovirus</taxon>
        <taxon>Aviadenovirus hydropericardii</taxon>
    </lineage>
</organism>
<dbReference type="Proteomes" id="UP000317479">
    <property type="component" value="Segment"/>
</dbReference>
<protein>
    <submittedName>
        <fullName evidence="1 17">ORF14</fullName>
    </submittedName>
</protein>
<reference evidence="4 21" key="5">
    <citation type="submission" date="2016-04" db="EMBL/GenBank/DDBJ databases">
        <title>Genome characterization of an isolate HLJ/151129 of fowl adenovirus serotype 4.</title>
        <authorList>
            <person name="Li H."/>
            <person name="Wang J."/>
            <person name="Liu S."/>
        </authorList>
    </citation>
    <scope>NUCLEOTIDE SEQUENCE [LARGE SCALE GENOMIC DNA]</scope>
    <source>
        <strain evidence="4">HLJ/151118</strain>
    </source>
</reference>
<reference evidence="15 23" key="14">
    <citation type="submission" date="2019-01" db="EMBL/GenBank/DDBJ databases">
        <authorList>
            <person name="Chen L."/>
            <person name="Yin L."/>
            <person name="Liu L."/>
            <person name="Peng P."/>
            <person name="Cao Y."/>
        </authorList>
    </citation>
    <scope>NUCLEOTIDE SEQUENCE [LARGE SCALE GENOMIC DNA]</scope>
    <source>
        <strain evidence="15">CH/GDYF/201706</strain>
    </source>
</reference>
<evidence type="ECO:0000313" key="15">
    <source>
        <dbReference type="EMBL" id="QDY98283.1"/>
    </source>
</evidence>
<reference evidence="2" key="4">
    <citation type="submission" date="2016-01" db="EMBL/GenBank/DDBJ databases">
        <authorList>
            <person name="Li L.T."/>
            <person name="Wen G.Y."/>
        </authorList>
    </citation>
    <scope>NUCLEOTIDE SEQUENCE</scope>
    <source>
        <strain evidence="2">HB1510</strain>
    </source>
</reference>
<dbReference type="Proteomes" id="UP000321061">
    <property type="component" value="Genome"/>
</dbReference>
<reference evidence="1 20" key="1">
    <citation type="journal article" date="2015" name="PLoS ONE">
        <title>Pathogenicity and Complete Genome Characterization of Fowl Adenoviruses Isolated from Chickens Associated with Inclusion Body Hepatitis and Hydropericardium Syndrome in China.</title>
        <authorList>
            <person name="Zhao J."/>
            <person name="Zhong Q."/>
            <person name="Zhao Y."/>
            <person name="Hu Y.X."/>
            <person name="Zhang G.Z."/>
        </authorList>
    </citation>
    <scope>NUCLEOTIDE SEQUENCE [LARGE SCALE GENOMIC DNA]</scope>
    <source>
        <strain evidence="1">JSJ13</strain>
    </source>
</reference>
<dbReference type="EMBL" id="MF496037">
    <property type="protein sequence ID" value="AWR92706.1"/>
    <property type="molecule type" value="Genomic_DNA"/>
</dbReference>
<evidence type="ECO:0000313" key="20">
    <source>
        <dbReference type="Proteomes" id="UP000173008"/>
    </source>
</evidence>
<reference evidence="14" key="13">
    <citation type="submission" date="2018-06" db="EMBL/GenBank/DDBJ databases">
        <title>Pathogenicity and molecular characterization of a fowl adenovirus serotype 4 isolated from Chickens Associated with Hydropericardium-hepatitis Syndrome in China.</title>
        <authorList>
            <person name="Ren G."/>
            <person name="Chen R."/>
            <person name="Wang H."/>
            <person name="Huang M."/>
            <person name="Yan Y."/>
            <person name="Liu F."/>
        </authorList>
    </citation>
    <scope>NUCLEOTIDE SEQUENCE [LARGE SCALE GENOMIC DNA]</scope>
    <source>
        <strain evidence="14">GX-1</strain>
    </source>
</reference>
<dbReference type="EMBL" id="KX421403">
    <property type="protein sequence ID" value="AQT46105.1"/>
    <property type="molecule type" value="Genomic_DNA"/>
</dbReference>
<reference evidence="9" key="8">
    <citation type="submission" date="2017-02" db="EMBL/GenBank/DDBJ databases">
        <title>Molecular characteristics of fowl adenovirus serotype 4 isolated from pigeon.</title>
        <authorList>
            <person name="Li H."/>
            <person name="Wang J."/>
            <person name="Liu L."/>
            <person name="Liu S."/>
        </authorList>
    </citation>
    <scope>NUCLEOTIDE SEQUENCE [LARGE SCALE GENOMIC DNA]</scope>
    <source>
        <strain evidence="9">HLJ/160826</strain>
    </source>
</reference>
<dbReference type="EMBL" id="MF521611">
    <property type="protein sequence ID" value="AWT40662.1"/>
    <property type="molecule type" value="Genomic_DNA"/>
</dbReference>
<dbReference type="EMBL" id="KY569422">
    <property type="protein sequence ID" value="AUR44923.1"/>
    <property type="molecule type" value="Genomic_DNA"/>
</dbReference>
<evidence type="ECO:0000313" key="12">
    <source>
        <dbReference type="EMBL" id="AWR92706.1"/>
    </source>
</evidence>
<dbReference type="Proteomes" id="UP000173008">
    <property type="component" value="Genome"/>
</dbReference>
<dbReference type="EMBL" id="MH454598">
    <property type="protein sequence ID" value="AYU58948.1"/>
    <property type="molecule type" value="Genomic_DNA"/>
</dbReference>
<reference evidence="6" key="7">
    <citation type="submission" date="2017-02" db="EMBL/GenBank/DDBJ databases">
        <title>Complete genome characterization of Fowl Adenovirus Serotype 4 Strain isolated from chickens associated with hydropericardium syndrome in China.</title>
        <authorList>
            <person name="Ma J."/>
        </authorList>
    </citation>
    <scope>NUCLEOTIDE SEQUENCE [LARGE SCALE GENOMIC DNA]</scope>
    <source>
        <strain evidence="6">HB1502</strain>
        <strain evidence="8">HN1501</strain>
        <strain evidence="7">SD1501</strain>
    </source>
</reference>
<dbReference type="EMBL" id="MK387062">
    <property type="protein sequence ID" value="QDY98283.1"/>
    <property type="molecule type" value="Genomic_DNA"/>
</dbReference>
<dbReference type="Proteomes" id="UP000320295">
    <property type="component" value="Segment"/>
</dbReference>
<dbReference type="Proteomes" id="UP000319559">
    <property type="component" value="Segment"/>
</dbReference>
<dbReference type="EMBL" id="KU245540">
    <property type="protein sequence ID" value="AMQ81254.1"/>
    <property type="molecule type" value="Genomic_DNA"/>
</dbReference>
<evidence type="ECO:0000313" key="17">
    <source>
        <dbReference type="EMBL" id="QWW27667.1"/>
    </source>
</evidence>
<reference evidence="16" key="15">
    <citation type="journal article" date="2020" name="Poult. Sci.">
        <title>Molecular relationship of the Fowl Adenovirus serotype 4 isolated from the contaminated live vaccine and wild strains isolated in China 2013-2018.</title>
        <authorList>
            <person name="Su Q."/>
            <person name="Hou L."/>
            <person name="Liu X."/>
            <person name="Cui Z."/>
            <person name="Chang S."/>
            <person name="Zhao P."/>
        </authorList>
    </citation>
    <scope>NUCLEOTIDE SEQUENCE</scope>
    <source>
        <strain evidence="16">FAdV-n22</strain>
    </source>
</reference>
<dbReference type="EMBL" id="MG824745">
    <property type="protein sequence ID" value="AUT77133.1"/>
    <property type="molecule type" value="Genomic_DNA"/>
</dbReference>
<reference evidence="12" key="10">
    <citation type="submission" date="2017-07" db="EMBL/GenBank/DDBJ databases">
        <authorList>
            <person name="Sun Z.S."/>
            <person name="Albrecht U."/>
            <person name="Echele G."/>
            <person name="Lee C.C."/>
        </authorList>
    </citation>
    <scope>NUCLEOTIDE SEQUENCE</scope>
    <source>
        <strain evidence="12">SD1511</strain>
    </source>
</reference>
<dbReference type="Proteomes" id="UP000662949">
    <property type="component" value="Segment"/>
</dbReference>
<evidence type="ECO:0000313" key="16">
    <source>
        <dbReference type="EMBL" id="QOE83650.1"/>
    </source>
</evidence>
<name>A0A096ZGX9_9ADEN</name>
<dbReference type="EMBL" id="KY927938">
    <property type="protein sequence ID" value="AVD96421.1"/>
    <property type="molecule type" value="Genomic_DNA"/>
</dbReference>
<dbReference type="Proteomes" id="UP000152565">
    <property type="component" value="Genome"/>
</dbReference>
<proteinExistence type="predicted"/>
<evidence type="ECO:0000313" key="11">
    <source>
        <dbReference type="EMBL" id="AVD96421.1"/>
    </source>
</evidence>
<dbReference type="EMBL" id="MT119964">
    <property type="protein sequence ID" value="QOE83650.1"/>
    <property type="molecule type" value="Genomic_DNA"/>
</dbReference>
<dbReference type="Proteomes" id="UP000315230">
    <property type="component" value="Segment"/>
</dbReference>
<evidence type="ECO:0000313" key="19">
    <source>
        <dbReference type="Proteomes" id="UP000165897"/>
    </source>
</evidence>
<evidence type="ECO:0000313" key="7">
    <source>
        <dbReference type="EMBL" id="AQT46062.1"/>
    </source>
</evidence>
<evidence type="ECO:0000313" key="23">
    <source>
        <dbReference type="Proteomes" id="UP000321061"/>
    </source>
</evidence>
<dbReference type="EMBL" id="KU587519">
    <property type="protein sequence ID" value="AMB36767.1"/>
    <property type="molecule type" value="Genomic_DNA"/>
</dbReference>
<dbReference type="Proteomes" id="UP000318273">
    <property type="component" value="Segment"/>
</dbReference>
<dbReference type="Proteomes" id="UP000320291">
    <property type="component" value="Segment"/>
</dbReference>
<evidence type="ECO:0000313" key="18">
    <source>
        <dbReference type="Proteomes" id="UP000152565"/>
    </source>
</evidence>
<reference evidence="10" key="12">
    <citation type="submission" date="2018-01" db="EMBL/GenBank/DDBJ databases">
        <title>Epidemiological investigation and molecular differentiation of fowl adenovirus infections in commercial chickens in China.</title>
        <authorList>
            <person name="Luo Y."/>
            <person name="Zhao L."/>
            <person name="Weng Y."/>
        </authorList>
    </citation>
    <scope>NUCLEOTIDE SEQUENCE [LARGE SCALE GENOMIC DNA]</scope>
    <source>
        <strain evidence="10">CH/JS/TCZHP/2015</strain>
    </source>
</reference>
<dbReference type="Proteomes" id="UP000320871">
    <property type="component" value="Segment"/>
</dbReference>
<dbReference type="EMBL" id="KX421404">
    <property type="protein sequence ID" value="AQT46062.1"/>
    <property type="molecule type" value="Genomic_DNA"/>
</dbReference>
<reference evidence="3 18" key="2">
    <citation type="submission" date="2015-12" db="EMBL/GenBank/DDBJ databases">
        <title>Complete genome characterization of fowl adenoviruses isolated from chickens associated with hydropericardium syndrome in China.</title>
        <authorList>
            <person name="Li H."/>
            <person name="Wang J."/>
            <person name="Liu S."/>
        </authorList>
    </citation>
    <scope>NUCLEOTIDE SEQUENCE [LARGE SCALE GENOMIC DNA]</scope>
    <source>
        <strain evidence="3">HN/151025</strain>
    </source>
</reference>
<evidence type="ECO:0000313" key="1">
    <source>
        <dbReference type="EMBL" id="AIS19780.1"/>
    </source>
</evidence>
<evidence type="ECO:0000313" key="5">
    <source>
        <dbReference type="EMBL" id="AOS87909.1"/>
    </source>
</evidence>
<dbReference type="EMBL" id="KX061750">
    <property type="protein sequence ID" value="AOS87826.1"/>
    <property type="molecule type" value="Genomic_DNA"/>
</dbReference>
<evidence type="ECO:0000313" key="21">
    <source>
        <dbReference type="Proteomes" id="UP000317905"/>
    </source>
</evidence>
<evidence type="ECO:0000313" key="3">
    <source>
        <dbReference type="EMBL" id="AMQ81254.1"/>
    </source>
</evidence>
<evidence type="ECO:0000313" key="9">
    <source>
        <dbReference type="EMBL" id="AUR44923.1"/>
    </source>
</evidence>
<sequence>MSIITNLLQTTRRPTSIFRWTPEDDQVRHSEHSFTIRTYDLFDVINIQMLFDHRFVEFMNGDIQFPFPGPHEYSQTSLYPRVRPFRADISVYCVLRPSEDTELGWIVKLRCNCGDGNSLFCQSLRELLFHSWKEALQNGVRAEPFPVDLGPLTSDELGHCAFCTGATPLELISEIVQHCHNDGVAPLSIEDGEIILRLSESASQAINLPCFMHYMHNSFPYPTHIHTR</sequence>
<accession>A0A096ZGX9</accession>